<reference evidence="3 4" key="1">
    <citation type="journal article" date="2018" name="Genome Biol. Evol.">
        <title>Multiple Roots of Fruiting Body Formation in Amoebozoa.</title>
        <authorList>
            <person name="Hillmann F."/>
            <person name="Forbes G."/>
            <person name="Novohradska S."/>
            <person name="Ferling I."/>
            <person name="Riege K."/>
            <person name="Groth M."/>
            <person name="Westermann M."/>
            <person name="Marz M."/>
            <person name="Spaller T."/>
            <person name="Winckler T."/>
            <person name="Schaap P."/>
            <person name="Glockner G."/>
        </authorList>
    </citation>
    <scope>NUCLEOTIDE SEQUENCE [LARGE SCALE GENOMIC DNA]</scope>
    <source>
        <strain evidence="3 4">Jena</strain>
    </source>
</reference>
<evidence type="ECO:0000256" key="2">
    <source>
        <dbReference type="SAM" id="Phobius"/>
    </source>
</evidence>
<keyword evidence="2" id="KW-1133">Transmembrane helix</keyword>
<proteinExistence type="predicted"/>
<dbReference type="Proteomes" id="UP000241769">
    <property type="component" value="Unassembled WGS sequence"/>
</dbReference>
<dbReference type="AlphaFoldDB" id="A0A2P6NBM6"/>
<dbReference type="InParanoid" id="A0A2P6NBM6"/>
<name>A0A2P6NBM6_9EUKA</name>
<keyword evidence="4" id="KW-1185">Reference proteome</keyword>
<keyword evidence="2" id="KW-0812">Transmembrane</keyword>
<evidence type="ECO:0000256" key="1">
    <source>
        <dbReference type="SAM" id="MobiDB-lite"/>
    </source>
</evidence>
<evidence type="ECO:0000313" key="4">
    <source>
        <dbReference type="Proteomes" id="UP000241769"/>
    </source>
</evidence>
<comment type="caution">
    <text evidence="3">The sequence shown here is derived from an EMBL/GenBank/DDBJ whole genome shotgun (WGS) entry which is preliminary data.</text>
</comment>
<sequence length="190" mass="20918">MTTRFHRQTEARALSVYSDAVCLISTSLVVLLMLTRGPAQALQFNFFIEESHGGYVPSSPSYSPPRAGTPSHVPMEATVDQEMSSLSGAPEAAQGDQVDDISSIASDDSAEEEERKNDEVETVITNHTSDVATGRCRRTLATELTLRTWRKAMGYSSPFSMTDTTSRRGRYHFMPSTSGPIPYGFNVHEF</sequence>
<feature type="region of interest" description="Disordered" evidence="1">
    <location>
        <begin position="80"/>
        <end position="126"/>
    </location>
</feature>
<evidence type="ECO:0000313" key="3">
    <source>
        <dbReference type="EMBL" id="PRP81364.1"/>
    </source>
</evidence>
<keyword evidence="2" id="KW-0472">Membrane</keyword>
<organism evidence="3 4">
    <name type="scientific">Planoprotostelium fungivorum</name>
    <dbReference type="NCBI Taxonomy" id="1890364"/>
    <lineage>
        <taxon>Eukaryota</taxon>
        <taxon>Amoebozoa</taxon>
        <taxon>Evosea</taxon>
        <taxon>Variosea</taxon>
        <taxon>Cavosteliida</taxon>
        <taxon>Cavosteliaceae</taxon>
        <taxon>Planoprotostelium</taxon>
    </lineage>
</organism>
<gene>
    <name evidence="3" type="ORF">PROFUN_11051</name>
</gene>
<protein>
    <submittedName>
        <fullName evidence="3">Uncharacterized protein</fullName>
    </submittedName>
</protein>
<accession>A0A2P6NBM6</accession>
<feature type="transmembrane region" description="Helical" evidence="2">
    <location>
        <begin position="12"/>
        <end position="34"/>
    </location>
</feature>
<dbReference type="EMBL" id="MDYQ01000127">
    <property type="protein sequence ID" value="PRP81364.1"/>
    <property type="molecule type" value="Genomic_DNA"/>
</dbReference>